<sequence length="273" mass="31965">MKFLLFSFFSLILFTTNVSAEEKPSLVWDNLLISYEDKEKKIIVFRPKKSKQSVFKIDHSEIGSSGEIGLYKSKFGNLFYNYYHSGGESGGSYQLDLYDHNGRSVKRIVSLEASGRGKIEIIHLHPYWKEEMMRFNELFYGREDWSFEPLYQTGFGEIVFPEFFILDKNIKGKYELANVSFKKQNRFLLQPYFESAEKKIDSIFGSSAKQTDTAKNDPNLAGVLQYYLYKSKLGEEKDALSKLEKYKIQINYQGKRIPLLSFLKEKREEILKR</sequence>
<keyword evidence="1" id="KW-0732">Signal</keyword>
<organism evidence="2 3">
    <name type="scientific">Leptospira idonii</name>
    <dbReference type="NCBI Taxonomy" id="1193500"/>
    <lineage>
        <taxon>Bacteria</taxon>
        <taxon>Pseudomonadati</taxon>
        <taxon>Spirochaetota</taxon>
        <taxon>Spirochaetia</taxon>
        <taxon>Leptospirales</taxon>
        <taxon>Leptospiraceae</taxon>
        <taxon>Leptospira</taxon>
    </lineage>
</organism>
<dbReference type="AlphaFoldDB" id="A0A4R9LVK1"/>
<reference evidence="2" key="1">
    <citation type="journal article" date="2019" name="PLoS Negl. Trop. Dis.">
        <title>Revisiting the worldwide diversity of Leptospira species in the environment.</title>
        <authorList>
            <person name="Vincent A.T."/>
            <person name="Schiettekatte O."/>
            <person name="Bourhy P."/>
            <person name="Veyrier F.J."/>
            <person name="Picardeau M."/>
        </authorList>
    </citation>
    <scope>NUCLEOTIDE SEQUENCE [LARGE SCALE GENOMIC DNA]</scope>
    <source>
        <strain evidence="2">201300427</strain>
    </source>
</reference>
<feature type="signal peptide" evidence="1">
    <location>
        <begin position="1"/>
        <end position="20"/>
    </location>
</feature>
<accession>A0A4R9LVK1</accession>
<evidence type="ECO:0000256" key="1">
    <source>
        <dbReference type="SAM" id="SignalP"/>
    </source>
</evidence>
<protein>
    <submittedName>
        <fullName evidence="2">Uncharacterized protein</fullName>
    </submittedName>
</protein>
<proteinExistence type="predicted"/>
<evidence type="ECO:0000313" key="3">
    <source>
        <dbReference type="Proteomes" id="UP000298058"/>
    </source>
</evidence>
<evidence type="ECO:0000313" key="2">
    <source>
        <dbReference type="EMBL" id="TGN18220.1"/>
    </source>
</evidence>
<dbReference type="Proteomes" id="UP000298058">
    <property type="component" value="Unassembled WGS sequence"/>
</dbReference>
<keyword evidence="3" id="KW-1185">Reference proteome</keyword>
<name>A0A4R9LVK1_9LEPT</name>
<gene>
    <name evidence="2" type="ORF">EHS15_12470</name>
</gene>
<comment type="caution">
    <text evidence="2">The sequence shown here is derived from an EMBL/GenBank/DDBJ whole genome shotgun (WGS) entry which is preliminary data.</text>
</comment>
<dbReference type="RefSeq" id="WP_135760907.1">
    <property type="nucleotide sequence ID" value="NZ_RQHW01000047.1"/>
</dbReference>
<feature type="chain" id="PRO_5020693013" evidence="1">
    <location>
        <begin position="21"/>
        <end position="273"/>
    </location>
</feature>
<dbReference type="EMBL" id="RQHW01000047">
    <property type="protein sequence ID" value="TGN18220.1"/>
    <property type="molecule type" value="Genomic_DNA"/>
</dbReference>